<reference evidence="2" key="1">
    <citation type="submission" date="2023-04" db="EMBL/GenBank/DDBJ databases">
        <authorList>
            <person name="Vijverberg K."/>
            <person name="Xiong W."/>
            <person name="Schranz E."/>
        </authorList>
    </citation>
    <scope>NUCLEOTIDE SEQUENCE</scope>
</reference>
<accession>A0AA35ZW55</accession>
<organism evidence="2 3">
    <name type="scientific">Lactuca saligna</name>
    <name type="common">Willowleaf lettuce</name>
    <dbReference type="NCBI Taxonomy" id="75948"/>
    <lineage>
        <taxon>Eukaryota</taxon>
        <taxon>Viridiplantae</taxon>
        <taxon>Streptophyta</taxon>
        <taxon>Embryophyta</taxon>
        <taxon>Tracheophyta</taxon>
        <taxon>Spermatophyta</taxon>
        <taxon>Magnoliopsida</taxon>
        <taxon>eudicotyledons</taxon>
        <taxon>Gunneridae</taxon>
        <taxon>Pentapetalae</taxon>
        <taxon>asterids</taxon>
        <taxon>campanulids</taxon>
        <taxon>Asterales</taxon>
        <taxon>Asteraceae</taxon>
        <taxon>Cichorioideae</taxon>
        <taxon>Cichorieae</taxon>
        <taxon>Lactucinae</taxon>
        <taxon>Lactuca</taxon>
    </lineage>
</organism>
<protein>
    <submittedName>
        <fullName evidence="2">Uncharacterized protein</fullName>
    </submittedName>
</protein>
<keyword evidence="3" id="KW-1185">Reference proteome</keyword>
<feature type="compositionally biased region" description="Polar residues" evidence="1">
    <location>
        <begin position="33"/>
        <end position="48"/>
    </location>
</feature>
<gene>
    <name evidence="2" type="ORF">LSALG_LOCUS38188</name>
</gene>
<evidence type="ECO:0000313" key="3">
    <source>
        <dbReference type="Proteomes" id="UP001177003"/>
    </source>
</evidence>
<dbReference type="Proteomes" id="UP001177003">
    <property type="component" value="Chromosome 8"/>
</dbReference>
<name>A0AA35ZW55_LACSI</name>
<evidence type="ECO:0000313" key="2">
    <source>
        <dbReference type="EMBL" id="CAI9299478.1"/>
    </source>
</evidence>
<evidence type="ECO:0000256" key="1">
    <source>
        <dbReference type="SAM" id="MobiDB-lite"/>
    </source>
</evidence>
<feature type="region of interest" description="Disordered" evidence="1">
    <location>
        <begin position="15"/>
        <end position="51"/>
    </location>
</feature>
<proteinExistence type="predicted"/>
<dbReference type="EMBL" id="OX465084">
    <property type="protein sequence ID" value="CAI9299478.1"/>
    <property type="molecule type" value="Genomic_DNA"/>
</dbReference>
<dbReference type="AlphaFoldDB" id="A0AA35ZW55"/>
<sequence length="133" mass="15254">MNHLHGFSLQFSDEFNRDEQKDRTGPDPGTGFGQNQEPNRPDGSTSSGLGSGAFTPHNDYYTQIAKVGCYFGYCCANGDSIKKRKDSNLDLQEKITFLTLVLYTSYQNYLHSWKKHQMCYADKDSKERTQMRF</sequence>
<feature type="compositionally biased region" description="Basic and acidic residues" evidence="1">
    <location>
        <begin position="15"/>
        <end position="25"/>
    </location>
</feature>